<gene>
    <name evidence="1" type="ORF">GCM10010307_28390</name>
</gene>
<sequence length="64" mass="7335">MLLHGPFRDAETVSYHRVRLAVTQCGEDLAFALRQERQICITHPWRDAELSATDASLFMNIFSV</sequence>
<evidence type="ECO:0000313" key="1">
    <source>
        <dbReference type="EMBL" id="GAA2633752.1"/>
    </source>
</evidence>
<comment type="caution">
    <text evidence="1">The sequence shown here is derived from an EMBL/GenBank/DDBJ whole genome shotgun (WGS) entry which is preliminary data.</text>
</comment>
<protein>
    <submittedName>
        <fullName evidence="1">Uncharacterized protein</fullName>
    </submittedName>
</protein>
<evidence type="ECO:0000313" key="2">
    <source>
        <dbReference type="Proteomes" id="UP001500151"/>
    </source>
</evidence>
<accession>A0ABN3QSM2</accession>
<keyword evidence="2" id="KW-1185">Reference proteome</keyword>
<dbReference type="EMBL" id="BAAASJ010000030">
    <property type="protein sequence ID" value="GAA2633752.1"/>
    <property type="molecule type" value="Genomic_DNA"/>
</dbReference>
<reference evidence="1 2" key="1">
    <citation type="journal article" date="2019" name="Int. J. Syst. Evol. Microbiol.">
        <title>The Global Catalogue of Microorganisms (GCM) 10K type strain sequencing project: providing services to taxonomists for standard genome sequencing and annotation.</title>
        <authorList>
            <consortium name="The Broad Institute Genomics Platform"/>
            <consortium name="The Broad Institute Genome Sequencing Center for Infectious Disease"/>
            <person name="Wu L."/>
            <person name="Ma J."/>
        </authorList>
    </citation>
    <scope>NUCLEOTIDE SEQUENCE [LARGE SCALE GENOMIC DNA]</scope>
    <source>
        <strain evidence="1 2">JCM 4524</strain>
    </source>
</reference>
<dbReference type="Proteomes" id="UP001500151">
    <property type="component" value="Unassembled WGS sequence"/>
</dbReference>
<name>A0ABN3QSM2_9ACTN</name>
<proteinExistence type="predicted"/>
<organism evidence="1 2">
    <name type="scientific">Streptomyces vastus</name>
    <dbReference type="NCBI Taxonomy" id="285451"/>
    <lineage>
        <taxon>Bacteria</taxon>
        <taxon>Bacillati</taxon>
        <taxon>Actinomycetota</taxon>
        <taxon>Actinomycetes</taxon>
        <taxon>Kitasatosporales</taxon>
        <taxon>Streptomycetaceae</taxon>
        <taxon>Streptomyces</taxon>
    </lineage>
</organism>